<dbReference type="AlphaFoldDB" id="A0AAU9QJ14"/>
<dbReference type="Proteomes" id="UP001295462">
    <property type="component" value="Unassembled WGS sequence"/>
</dbReference>
<dbReference type="EMBL" id="CAKMUD010000072">
    <property type="protein sequence ID" value="CAH1584790.1"/>
    <property type="molecule type" value="Genomic_DNA"/>
</dbReference>
<comment type="caution">
    <text evidence="1">The sequence shown here is derived from an EMBL/GenBank/DDBJ whole genome shotgun (WGS) entry which is preliminary data.</text>
</comment>
<gene>
    <name evidence="1" type="ORF">THF1A12_20114</name>
</gene>
<evidence type="ECO:0000313" key="2">
    <source>
        <dbReference type="Proteomes" id="UP001295462"/>
    </source>
</evidence>
<name>A0AAU9QJ14_9VIBR</name>
<reference evidence="1" key="1">
    <citation type="submission" date="2022-01" db="EMBL/GenBank/DDBJ databases">
        <authorList>
            <person name="Lagorce A."/>
        </authorList>
    </citation>
    <scope>NUCLEOTIDE SEQUENCE</scope>
    <source>
        <strain evidence="1">Th15_F1_A12</strain>
    </source>
</reference>
<proteinExistence type="predicted"/>
<accession>A0AAU9QJ14</accession>
<sequence length="42" mass="4969">MLLTTLFYKVFTHNNPTTIVDNLNIYAHSCLNSITRKMHVRF</sequence>
<organism evidence="1 2">
    <name type="scientific">Vibrio jasicida</name>
    <dbReference type="NCBI Taxonomy" id="766224"/>
    <lineage>
        <taxon>Bacteria</taxon>
        <taxon>Pseudomonadati</taxon>
        <taxon>Pseudomonadota</taxon>
        <taxon>Gammaproteobacteria</taxon>
        <taxon>Vibrionales</taxon>
        <taxon>Vibrionaceae</taxon>
        <taxon>Vibrio</taxon>
    </lineage>
</organism>
<evidence type="ECO:0000313" key="1">
    <source>
        <dbReference type="EMBL" id="CAH1584790.1"/>
    </source>
</evidence>
<protein>
    <submittedName>
        <fullName evidence="1">Uncharacterized protein</fullName>
    </submittedName>
</protein>